<dbReference type="Gene3D" id="3.30.110.170">
    <property type="entry name" value="Protein of unknown function (DUF541), domain 1"/>
    <property type="match status" value="1"/>
</dbReference>
<sequence>MLRALPTVFLVVAAAVAISQVMAQPVRPSPPPPPPGKLFIEGDGSVTTDYDMVEVSVELAARQMKDATRGENQTTAVSAASAHDSVSSEFLKQLVDQLDVPLQNISFSRLRLEPVTNWTNGQSETIGYEARSTVEIKVSASSKLEAEIIGEAATLEESQNGVEVTVSGFRPYVSDERYAYLEQELFDKAMSDATRKAVMYARGAQRDLGPVHKMSDSPMEESGGDDLPPRAPMQRAMYADAELGGSPSPSFPLGDKKLTKRIYLEYQLL</sequence>
<dbReference type="Pfam" id="PF04402">
    <property type="entry name" value="SIMPL"/>
    <property type="match status" value="1"/>
</dbReference>
<dbReference type="PANTHER" id="PTHR34387">
    <property type="entry name" value="SLR1258 PROTEIN"/>
    <property type="match status" value="1"/>
</dbReference>
<evidence type="ECO:0000313" key="4">
    <source>
        <dbReference type="Proteomes" id="UP000316726"/>
    </source>
</evidence>
<dbReference type="PANTHER" id="PTHR34387:SF2">
    <property type="entry name" value="SLR1258 PROTEIN"/>
    <property type="match status" value="1"/>
</dbReference>
<dbReference type="Gene3D" id="3.30.70.2970">
    <property type="entry name" value="Protein of unknown function (DUF541), domain 2"/>
    <property type="match status" value="1"/>
</dbReference>
<feature type="region of interest" description="Disordered" evidence="1">
    <location>
        <begin position="209"/>
        <end position="229"/>
    </location>
</feature>
<dbReference type="InterPro" id="IPR052022">
    <property type="entry name" value="26kDa_periplasmic_antigen"/>
</dbReference>
<dbReference type="AlphaFoldDB" id="A0A5B8MXF5"/>
<evidence type="ECO:0000313" key="3">
    <source>
        <dbReference type="EMBL" id="QDZ25263.1"/>
    </source>
</evidence>
<dbReference type="Proteomes" id="UP000316726">
    <property type="component" value="Chromosome 16"/>
</dbReference>
<feature type="chain" id="PRO_5022958054" description="SIMPL domain-containing protein" evidence="2">
    <location>
        <begin position="24"/>
        <end position="269"/>
    </location>
</feature>
<organism evidence="3 4">
    <name type="scientific">Chloropicon primus</name>
    <dbReference type="NCBI Taxonomy" id="1764295"/>
    <lineage>
        <taxon>Eukaryota</taxon>
        <taxon>Viridiplantae</taxon>
        <taxon>Chlorophyta</taxon>
        <taxon>Chloropicophyceae</taxon>
        <taxon>Chloropicales</taxon>
        <taxon>Chloropicaceae</taxon>
        <taxon>Chloropicon</taxon>
    </lineage>
</organism>
<evidence type="ECO:0000256" key="2">
    <source>
        <dbReference type="SAM" id="SignalP"/>
    </source>
</evidence>
<name>A0A5B8MXF5_9CHLO</name>
<keyword evidence="4" id="KW-1185">Reference proteome</keyword>
<reference evidence="3 4" key="1">
    <citation type="submission" date="2018-07" db="EMBL/GenBank/DDBJ databases">
        <title>The complete nuclear genome of the prasinophyte Chloropicon primus (CCMP1205).</title>
        <authorList>
            <person name="Pombert J.-F."/>
            <person name="Otis C."/>
            <person name="Turmel M."/>
            <person name="Lemieux C."/>
        </authorList>
    </citation>
    <scope>NUCLEOTIDE SEQUENCE [LARGE SCALE GENOMIC DNA]</scope>
    <source>
        <strain evidence="3 4">CCMP1205</strain>
    </source>
</reference>
<dbReference type="EMBL" id="CP031049">
    <property type="protein sequence ID" value="QDZ25263.1"/>
    <property type="molecule type" value="Genomic_DNA"/>
</dbReference>
<proteinExistence type="predicted"/>
<evidence type="ECO:0008006" key="5">
    <source>
        <dbReference type="Google" id="ProtNLM"/>
    </source>
</evidence>
<protein>
    <recommendedName>
        <fullName evidence="5">SIMPL domain-containing protein</fullName>
    </recommendedName>
</protein>
<dbReference type="InterPro" id="IPR007497">
    <property type="entry name" value="SIMPL/DUF541"/>
</dbReference>
<accession>A0A5B8MXF5</accession>
<feature type="signal peptide" evidence="2">
    <location>
        <begin position="1"/>
        <end position="23"/>
    </location>
</feature>
<gene>
    <name evidence="3" type="ORF">A3770_16p77810</name>
</gene>
<keyword evidence="2" id="KW-0732">Signal</keyword>
<evidence type="ECO:0000256" key="1">
    <source>
        <dbReference type="SAM" id="MobiDB-lite"/>
    </source>
</evidence>
<dbReference type="GO" id="GO:0006974">
    <property type="term" value="P:DNA damage response"/>
    <property type="evidence" value="ECO:0007669"/>
    <property type="project" value="TreeGrafter"/>
</dbReference>